<dbReference type="PROSITE" id="PS51000">
    <property type="entry name" value="HTH_DEOR_2"/>
    <property type="match status" value="1"/>
</dbReference>
<dbReference type="InterPro" id="IPR057727">
    <property type="entry name" value="WCX_dom"/>
</dbReference>
<protein>
    <submittedName>
        <fullName evidence="4">Putative DNA-binding transcriptional regulator YafY</fullName>
    </submittedName>
</protein>
<gene>
    <name evidence="4" type="ORF">DFR71_3379</name>
</gene>
<dbReference type="InterPro" id="IPR026881">
    <property type="entry name" value="WYL_dom"/>
</dbReference>
<dbReference type="AlphaFoldDB" id="A0A4R1FR04"/>
<dbReference type="PANTHER" id="PTHR34580:SF3">
    <property type="entry name" value="PROTEIN PAFB"/>
    <property type="match status" value="1"/>
</dbReference>
<dbReference type="Pfam" id="PF13280">
    <property type="entry name" value="WYL"/>
    <property type="match status" value="1"/>
</dbReference>
<dbReference type="PANTHER" id="PTHR34580">
    <property type="match status" value="1"/>
</dbReference>
<dbReference type="InterPro" id="IPR036390">
    <property type="entry name" value="WH_DNA-bd_sf"/>
</dbReference>
<keyword evidence="5" id="KW-1185">Reference proteome</keyword>
<dbReference type="PROSITE" id="PS52050">
    <property type="entry name" value="WYL"/>
    <property type="match status" value="1"/>
</dbReference>
<dbReference type="Pfam" id="PF08279">
    <property type="entry name" value="HTH_11"/>
    <property type="match status" value="1"/>
</dbReference>
<dbReference type="InterPro" id="IPR051534">
    <property type="entry name" value="CBASS_pafABC_assoc_protein"/>
</dbReference>
<dbReference type="GO" id="GO:0003677">
    <property type="term" value="F:DNA binding"/>
    <property type="evidence" value="ECO:0007669"/>
    <property type="project" value="UniProtKB-KW"/>
</dbReference>
<dbReference type="SUPFAM" id="SSF46785">
    <property type="entry name" value="Winged helix' DNA-binding domain"/>
    <property type="match status" value="1"/>
</dbReference>
<comment type="caution">
    <text evidence="4">The sequence shown here is derived from an EMBL/GenBank/DDBJ whole genome shotgun (WGS) entry which is preliminary data.</text>
</comment>
<reference evidence="4 5" key="1">
    <citation type="submission" date="2019-03" db="EMBL/GenBank/DDBJ databases">
        <title>Genomic Encyclopedia of Type Strains, Phase IV (KMG-IV): sequencing the most valuable type-strain genomes for metagenomic binning, comparative biology and taxonomic classification.</title>
        <authorList>
            <person name="Goeker M."/>
        </authorList>
    </citation>
    <scope>NUCLEOTIDE SEQUENCE [LARGE SCALE GENOMIC DNA]</scope>
    <source>
        <strain evidence="4 5">DSM 44684</strain>
    </source>
</reference>
<dbReference type="Gene3D" id="1.10.10.10">
    <property type="entry name" value="Winged helix-like DNA-binding domain superfamily/Winged helix DNA-binding domain"/>
    <property type="match status" value="1"/>
</dbReference>
<name>A0A4R1FR04_9NOCA</name>
<dbReference type="STRING" id="1210063.GCA_001612665_01040"/>
<dbReference type="OrthoDB" id="3171994at2"/>
<dbReference type="InterPro" id="IPR013196">
    <property type="entry name" value="HTH_11"/>
</dbReference>
<dbReference type="EMBL" id="SMFR01000002">
    <property type="protein sequence ID" value="TCJ97337.1"/>
    <property type="molecule type" value="Genomic_DNA"/>
</dbReference>
<dbReference type="InterPro" id="IPR028349">
    <property type="entry name" value="PafC-like"/>
</dbReference>
<evidence type="ECO:0000256" key="1">
    <source>
        <dbReference type="ARBA" id="ARBA00023015"/>
    </source>
</evidence>
<dbReference type="Proteomes" id="UP000294856">
    <property type="component" value="Unassembled WGS sequence"/>
</dbReference>
<dbReference type="InterPro" id="IPR036388">
    <property type="entry name" value="WH-like_DNA-bd_sf"/>
</dbReference>
<evidence type="ECO:0000259" key="3">
    <source>
        <dbReference type="PROSITE" id="PS51000"/>
    </source>
</evidence>
<evidence type="ECO:0000313" key="4">
    <source>
        <dbReference type="EMBL" id="TCJ97337.1"/>
    </source>
</evidence>
<proteinExistence type="predicted"/>
<accession>A0A4R1FR04</accession>
<dbReference type="Pfam" id="PF25583">
    <property type="entry name" value="WCX"/>
    <property type="match status" value="1"/>
</dbReference>
<dbReference type="GO" id="GO:0003700">
    <property type="term" value="F:DNA-binding transcription factor activity"/>
    <property type="evidence" value="ECO:0007669"/>
    <property type="project" value="InterPro"/>
</dbReference>
<dbReference type="InterPro" id="IPR001034">
    <property type="entry name" value="DeoR_HTH"/>
</dbReference>
<evidence type="ECO:0000313" key="5">
    <source>
        <dbReference type="Proteomes" id="UP000294856"/>
    </source>
</evidence>
<evidence type="ECO:0000256" key="2">
    <source>
        <dbReference type="ARBA" id="ARBA00023163"/>
    </source>
</evidence>
<feature type="domain" description="HTH deoR-type" evidence="3">
    <location>
        <begin position="4"/>
        <end position="63"/>
    </location>
</feature>
<keyword evidence="2" id="KW-0804">Transcription</keyword>
<keyword evidence="4" id="KW-0238">DNA-binding</keyword>
<organism evidence="4 5">
    <name type="scientific">Nocardia alba</name>
    <dbReference type="NCBI Taxonomy" id="225051"/>
    <lineage>
        <taxon>Bacteria</taxon>
        <taxon>Bacillati</taxon>
        <taxon>Actinomycetota</taxon>
        <taxon>Actinomycetes</taxon>
        <taxon>Mycobacteriales</taxon>
        <taxon>Nocardiaceae</taxon>
        <taxon>Nocardia</taxon>
    </lineage>
</organism>
<dbReference type="PIRSF" id="PIRSF016838">
    <property type="entry name" value="PafC"/>
    <property type="match status" value="1"/>
</dbReference>
<keyword evidence="1" id="KW-0805">Transcription regulation</keyword>
<sequence length="328" mass="35933">MTRPTARVLALLELLQAGGTHTVGELAAQLGVDERTVRRYVTHLTDLDIPVHSVRGRYGGYRLAPGYRMPPLMLTDDEAVAVLLGLLTGHSTTSPHAAASATAKLRRVLPTRLGARLDALMTTAEFTTGTDPEIPAETAVLLGIAEAIHEHRSVAIGYTDRNGQPTRRTVHPYGLVAHSGRWYLTALDITSDALRRFRLDRIADTTTLPETFTPPVEFDPTTDLLIALATAPYRHDVSIRVQGTLAQVRPHLPETIAILHEIDSPPTDPTPWIRVLIRAEHLDWIPPVLATLDRPFVIEHPDALTDAVRALGQRLTAATTPDQNPTVR</sequence>
<dbReference type="RefSeq" id="WP_067446575.1">
    <property type="nucleotide sequence ID" value="NZ_SMFR01000002.1"/>
</dbReference>